<accession>A0A9P6U8P4</accession>
<evidence type="ECO:0000313" key="3">
    <source>
        <dbReference type="Proteomes" id="UP000807716"/>
    </source>
</evidence>
<sequence length="233" mass="26171">MLLRASSYTSVVLSTLTLLGYLSTNLSTVEAHSWLACCDWRFKNPGSNKWGDGDGECHGYARRYPLKGEFYSLDSANPSRHYQQDHVKDPLPCSDHKAGKDVGADETKADPIEAAYGGSKYGPMTETRVGQELCLRWPAKNHAEDNENDTEVQVYLSKNKDSPDPTKQSQLKDSFRVDLKFKNCNSAKNSDRRPCGGCFTVPPRAAGYYLLQWRWELNPDEWYTSCAVINLAS</sequence>
<feature type="signal peptide" evidence="1">
    <location>
        <begin position="1"/>
        <end position="31"/>
    </location>
</feature>
<dbReference type="Proteomes" id="UP000807716">
    <property type="component" value="Unassembled WGS sequence"/>
</dbReference>
<reference evidence="2" key="1">
    <citation type="journal article" date="2020" name="Fungal Divers.">
        <title>Resolving the Mortierellaceae phylogeny through synthesis of multi-gene phylogenetics and phylogenomics.</title>
        <authorList>
            <person name="Vandepol N."/>
            <person name="Liber J."/>
            <person name="Desiro A."/>
            <person name="Na H."/>
            <person name="Kennedy M."/>
            <person name="Barry K."/>
            <person name="Grigoriev I.V."/>
            <person name="Miller A.N."/>
            <person name="O'Donnell K."/>
            <person name="Stajich J.E."/>
            <person name="Bonito G."/>
        </authorList>
    </citation>
    <scope>NUCLEOTIDE SEQUENCE</scope>
    <source>
        <strain evidence="2">BC1065</strain>
    </source>
</reference>
<keyword evidence="1" id="KW-0732">Signal</keyword>
<organism evidence="2 3">
    <name type="scientific">Actinomortierella ambigua</name>
    <dbReference type="NCBI Taxonomy" id="1343610"/>
    <lineage>
        <taxon>Eukaryota</taxon>
        <taxon>Fungi</taxon>
        <taxon>Fungi incertae sedis</taxon>
        <taxon>Mucoromycota</taxon>
        <taxon>Mortierellomycotina</taxon>
        <taxon>Mortierellomycetes</taxon>
        <taxon>Mortierellales</taxon>
        <taxon>Mortierellaceae</taxon>
        <taxon>Actinomortierella</taxon>
    </lineage>
</organism>
<proteinExistence type="predicted"/>
<protein>
    <recommendedName>
        <fullName evidence="4">Secreted protein</fullName>
    </recommendedName>
</protein>
<dbReference type="EMBL" id="JAAAJB010000117">
    <property type="protein sequence ID" value="KAG0265423.1"/>
    <property type="molecule type" value="Genomic_DNA"/>
</dbReference>
<evidence type="ECO:0008006" key="4">
    <source>
        <dbReference type="Google" id="ProtNLM"/>
    </source>
</evidence>
<feature type="chain" id="PRO_5040477316" description="Secreted protein" evidence="1">
    <location>
        <begin position="32"/>
        <end position="233"/>
    </location>
</feature>
<dbReference type="AlphaFoldDB" id="A0A9P6U8P4"/>
<dbReference type="PANTHER" id="PTHR35559">
    <property type="entry name" value="CHITIN-BINDING TYPE-4 DOMAIN-CONTAINING PROTEIN"/>
    <property type="match status" value="1"/>
</dbReference>
<dbReference type="OrthoDB" id="20029at2759"/>
<evidence type="ECO:0000256" key="1">
    <source>
        <dbReference type="SAM" id="SignalP"/>
    </source>
</evidence>
<name>A0A9P6U8P4_9FUNG</name>
<evidence type="ECO:0000313" key="2">
    <source>
        <dbReference type="EMBL" id="KAG0265423.1"/>
    </source>
</evidence>
<gene>
    <name evidence="2" type="ORF">DFQ27_000637</name>
</gene>
<comment type="caution">
    <text evidence="2">The sequence shown here is derived from an EMBL/GenBank/DDBJ whole genome shotgun (WGS) entry which is preliminary data.</text>
</comment>
<keyword evidence="3" id="KW-1185">Reference proteome</keyword>
<dbReference type="PANTHER" id="PTHR35559:SF1">
    <property type="entry name" value="CHITIN-BINDING TYPE-4 DOMAIN-CONTAINING PROTEIN"/>
    <property type="match status" value="1"/>
</dbReference>